<keyword evidence="2" id="KW-0472">Membrane</keyword>
<dbReference type="PANTHER" id="PTHR21340">
    <property type="entry name" value="DIADENOSINE 5,5-P1,P4-TETRAPHOSPHATE PYROPHOSPHOHYDROLASE MUTT"/>
    <property type="match status" value="1"/>
</dbReference>
<gene>
    <name evidence="4" type="ORF">KK060_20605</name>
</gene>
<accession>A0ABS5VXQ9</accession>
<keyword evidence="5" id="KW-1185">Reference proteome</keyword>
<dbReference type="Gene3D" id="3.90.79.10">
    <property type="entry name" value="Nucleoside Triphosphate Pyrophosphohydrolase"/>
    <property type="match status" value="1"/>
</dbReference>
<dbReference type="PROSITE" id="PS51462">
    <property type="entry name" value="NUDIX"/>
    <property type="match status" value="1"/>
</dbReference>
<dbReference type="InterPro" id="IPR051325">
    <property type="entry name" value="Nudix_hydrolase_domain"/>
</dbReference>
<name>A0ABS5VXQ9_9BACT</name>
<dbReference type="InterPro" id="IPR020084">
    <property type="entry name" value="NUDIX_hydrolase_CS"/>
</dbReference>
<dbReference type="SUPFAM" id="SSF55811">
    <property type="entry name" value="Nudix"/>
    <property type="match status" value="1"/>
</dbReference>
<protein>
    <submittedName>
        <fullName evidence="4">NUDIX domain-containing protein</fullName>
    </submittedName>
</protein>
<dbReference type="CDD" id="cd04662">
    <property type="entry name" value="NUDIX_Hydrolase"/>
    <property type="match status" value="1"/>
</dbReference>
<dbReference type="PROSITE" id="PS00893">
    <property type="entry name" value="NUDIX_BOX"/>
    <property type="match status" value="1"/>
</dbReference>
<evidence type="ECO:0000256" key="2">
    <source>
        <dbReference type="SAM" id="Phobius"/>
    </source>
</evidence>
<comment type="caution">
    <text evidence="4">The sequence shown here is derived from an EMBL/GenBank/DDBJ whole genome shotgun (WGS) entry which is preliminary data.</text>
</comment>
<dbReference type="InterPro" id="IPR000086">
    <property type="entry name" value="NUDIX_hydrolase_dom"/>
</dbReference>
<evidence type="ECO:0000313" key="5">
    <source>
        <dbReference type="Proteomes" id="UP000772618"/>
    </source>
</evidence>
<dbReference type="PANTHER" id="PTHR21340:SF7">
    <property type="entry name" value="NUDIX HYDROLASE DOMAIN-CONTAINING PROTEIN"/>
    <property type="match status" value="1"/>
</dbReference>
<keyword evidence="2" id="KW-0812">Transmembrane</keyword>
<organism evidence="4 5">
    <name type="scientific">Chryseosolibacter indicus</name>
    <dbReference type="NCBI Taxonomy" id="2782351"/>
    <lineage>
        <taxon>Bacteria</taxon>
        <taxon>Pseudomonadati</taxon>
        <taxon>Bacteroidota</taxon>
        <taxon>Cytophagia</taxon>
        <taxon>Cytophagales</taxon>
        <taxon>Chryseotaleaceae</taxon>
        <taxon>Chryseosolibacter</taxon>
    </lineage>
</organism>
<dbReference type="InterPro" id="IPR015797">
    <property type="entry name" value="NUDIX_hydrolase-like_dom_sf"/>
</dbReference>
<dbReference type="Pfam" id="PF00293">
    <property type="entry name" value="NUDIX"/>
    <property type="match status" value="1"/>
</dbReference>
<sequence length="174" mass="19843">MINRITQSIIFFIIENITTMAAIISAGLLMCRFNNGELEYFLVHPGGPFFKNKDLNTWSIPKGLPEDGEDLLTAAQREFREETGLLASPPFYALDSIKQKGGKTVFAWCFLGEWDPAQGIVSNTFELEWPPRSGRRQVFPEQDKAAWMNLERANMAIIEGQRPFLEKARHVLKH</sequence>
<keyword evidence="2" id="KW-1133">Transmembrane helix</keyword>
<keyword evidence="1" id="KW-0378">Hydrolase</keyword>
<evidence type="ECO:0000259" key="3">
    <source>
        <dbReference type="PROSITE" id="PS51462"/>
    </source>
</evidence>
<evidence type="ECO:0000256" key="1">
    <source>
        <dbReference type="ARBA" id="ARBA00022801"/>
    </source>
</evidence>
<dbReference type="Proteomes" id="UP000772618">
    <property type="component" value="Unassembled WGS sequence"/>
</dbReference>
<feature type="domain" description="Nudix hydrolase" evidence="3">
    <location>
        <begin position="1"/>
        <end position="170"/>
    </location>
</feature>
<evidence type="ECO:0000313" key="4">
    <source>
        <dbReference type="EMBL" id="MBT1705704.1"/>
    </source>
</evidence>
<dbReference type="RefSeq" id="WP_254155738.1">
    <property type="nucleotide sequence ID" value="NZ_JAHESD010000064.1"/>
</dbReference>
<reference evidence="4 5" key="1">
    <citation type="submission" date="2021-05" db="EMBL/GenBank/DDBJ databases">
        <title>A Polyphasic approach of four new species of the genus Ohtaekwangia: Ohtaekwangia histidinii sp. nov., Ohtaekwangia cretensis sp. nov., Ohtaekwangia indiensis sp. nov., Ohtaekwangia reichenbachii sp. nov. from diverse environment.</title>
        <authorList>
            <person name="Octaviana S."/>
        </authorList>
    </citation>
    <scope>NUCLEOTIDE SEQUENCE [LARGE SCALE GENOMIC DNA]</scope>
    <source>
        <strain evidence="4 5">PWU20</strain>
    </source>
</reference>
<proteinExistence type="predicted"/>
<feature type="transmembrane region" description="Helical" evidence="2">
    <location>
        <begin position="9"/>
        <end position="30"/>
    </location>
</feature>
<dbReference type="EMBL" id="JAHESD010000064">
    <property type="protein sequence ID" value="MBT1705704.1"/>
    <property type="molecule type" value="Genomic_DNA"/>
</dbReference>